<keyword evidence="6" id="KW-0406">Ion transport</keyword>
<keyword evidence="3 10" id="KW-1134">Transmembrane beta strand</keyword>
<feature type="domain" description="TonB-dependent receptor-like beta-barrel" evidence="15">
    <location>
        <begin position="235"/>
        <end position="678"/>
    </location>
</feature>
<feature type="signal peptide" evidence="14">
    <location>
        <begin position="1"/>
        <end position="20"/>
    </location>
</feature>
<evidence type="ECO:0000256" key="8">
    <source>
        <dbReference type="ARBA" id="ARBA00023136"/>
    </source>
</evidence>
<dbReference type="InterPro" id="IPR039426">
    <property type="entry name" value="TonB-dep_rcpt-like"/>
</dbReference>
<dbReference type="Proteomes" id="UP000235533">
    <property type="component" value="Unassembled WGS sequence"/>
</dbReference>
<keyword evidence="17" id="KW-0675">Receptor</keyword>
<dbReference type="GO" id="GO:0044718">
    <property type="term" value="P:siderophore transmembrane transport"/>
    <property type="evidence" value="ECO:0007669"/>
    <property type="project" value="TreeGrafter"/>
</dbReference>
<protein>
    <submittedName>
        <fullName evidence="17">TonB-dependent receptor</fullName>
    </submittedName>
</protein>
<evidence type="ECO:0000256" key="2">
    <source>
        <dbReference type="ARBA" id="ARBA00022448"/>
    </source>
</evidence>
<organism evidence="17 18">
    <name type="scientific">Vibrio splendidus</name>
    <dbReference type="NCBI Taxonomy" id="29497"/>
    <lineage>
        <taxon>Bacteria</taxon>
        <taxon>Pseudomonadati</taxon>
        <taxon>Pseudomonadota</taxon>
        <taxon>Gammaproteobacteria</taxon>
        <taxon>Vibrionales</taxon>
        <taxon>Vibrionaceae</taxon>
        <taxon>Vibrio</taxon>
    </lineage>
</organism>
<dbReference type="GO" id="GO:0009279">
    <property type="term" value="C:cell outer membrane"/>
    <property type="evidence" value="ECO:0007669"/>
    <property type="project" value="UniProtKB-SubCell"/>
</dbReference>
<keyword evidence="5 14" id="KW-0732">Signal</keyword>
<evidence type="ECO:0000256" key="10">
    <source>
        <dbReference type="PROSITE-ProRule" id="PRU01360"/>
    </source>
</evidence>
<evidence type="ECO:0000256" key="9">
    <source>
        <dbReference type="ARBA" id="ARBA00023237"/>
    </source>
</evidence>
<dbReference type="PANTHER" id="PTHR30069:SF42">
    <property type="entry name" value="FERRIC AEROBACTIN RECEPTOR"/>
    <property type="match status" value="1"/>
</dbReference>
<evidence type="ECO:0000256" key="13">
    <source>
        <dbReference type="RuleBase" id="RU003357"/>
    </source>
</evidence>
<dbReference type="PROSITE" id="PS52016">
    <property type="entry name" value="TONB_DEPENDENT_REC_3"/>
    <property type="match status" value="1"/>
</dbReference>
<dbReference type="Gene3D" id="2.170.130.10">
    <property type="entry name" value="TonB-dependent receptor, plug domain"/>
    <property type="match status" value="1"/>
</dbReference>
<evidence type="ECO:0000256" key="5">
    <source>
        <dbReference type="ARBA" id="ARBA00022729"/>
    </source>
</evidence>
<dbReference type="PANTHER" id="PTHR30069">
    <property type="entry name" value="TONB-DEPENDENT OUTER MEMBRANE RECEPTOR"/>
    <property type="match status" value="1"/>
</dbReference>
<evidence type="ECO:0000256" key="4">
    <source>
        <dbReference type="ARBA" id="ARBA00022692"/>
    </source>
</evidence>
<evidence type="ECO:0000313" key="18">
    <source>
        <dbReference type="Proteomes" id="UP000235533"/>
    </source>
</evidence>
<evidence type="ECO:0000256" key="1">
    <source>
        <dbReference type="ARBA" id="ARBA00004571"/>
    </source>
</evidence>
<feature type="short sequence motif" description="TonB box" evidence="11">
    <location>
        <begin position="34"/>
        <end position="40"/>
    </location>
</feature>
<dbReference type="Pfam" id="PF00593">
    <property type="entry name" value="TonB_dep_Rec_b-barrel"/>
    <property type="match status" value="1"/>
</dbReference>
<dbReference type="PROSITE" id="PS01156">
    <property type="entry name" value="TONB_DEPENDENT_REC_2"/>
    <property type="match status" value="1"/>
</dbReference>
<feature type="chain" id="PRO_5014711378" evidence="14">
    <location>
        <begin position="21"/>
        <end position="713"/>
    </location>
</feature>
<dbReference type="InterPro" id="IPR036942">
    <property type="entry name" value="Beta-barrel_TonB_sf"/>
</dbReference>
<dbReference type="SUPFAM" id="SSF56935">
    <property type="entry name" value="Porins"/>
    <property type="match status" value="1"/>
</dbReference>
<feature type="domain" description="TonB-dependent receptor plug" evidence="16">
    <location>
        <begin position="48"/>
        <end position="150"/>
    </location>
</feature>
<evidence type="ECO:0000259" key="16">
    <source>
        <dbReference type="Pfam" id="PF07715"/>
    </source>
</evidence>
<dbReference type="InterPro" id="IPR012910">
    <property type="entry name" value="Plug_dom"/>
</dbReference>
<gene>
    <name evidence="17" type="ORF">BCT54_22065</name>
</gene>
<sequence>MSKLPFTLSVLALSIASAHAETDTQNAGVEEMETVVVTATRYTQTPDKIAGAVTVIDSEDIEEQSIISDDLTSILATLVPGITPSRQKMSNQGENLRGRQALIMIDGVPQVNPLRNGNRYGYTIDPSMVERIEVVNGASAVQGMGATGGIINYITKGAKPNDDWKQTVGTRVTSSFDDDSTGGKVFYNISKHDEEFDLFFGGSWDQQGLYYDGNGNLIGMNDIQGETQDSTATDIFFKGGYNFDEGNQRVEFTANTYAIEANGNYKGVKGDFENGIPGTVEPGAPSGEPVSNEAQLFNLKYTHYDLGTGMLTAQVFYQNYDAVFGEATWYPTATKVNDQGVISSQKTGFKVGYETYDLLDLDDTWVFGLDGLHDQTEQTLDQSGLNVTPLMEYYSLAPFVQGDFLVTEALRLSAGVRYESIRVKVSDGQTIYGYGVDGHNSEIIGGTQDSSKAVFNVGAIYTFTDEFSSFASFNQGFGLPDIGRILRGNWIGDANPGQAGTPIDFNTMPAVEPVVTDNYELGITYRGDKVFVSASTYMSIAKDGANLALNNNGTYDVERQRTDIMGYELTSTYQVLDSTKLSAMYAHVEGEVDTTGNGSVDSDMDLKNLTPDRLLLAVNHNFSDVLASRVQYNYLFDSQKSTNNVGAEQNFDGYGLVDFSTHYDMRDKGRIAFGIENLMDEQYINYFSQIRNHSSYYFSGRGRTFSLSYELDF</sequence>
<dbReference type="CDD" id="cd01347">
    <property type="entry name" value="ligand_gated_channel"/>
    <property type="match status" value="1"/>
</dbReference>
<reference evidence="18" key="1">
    <citation type="submission" date="2016-07" db="EMBL/GenBank/DDBJ databases">
        <title>Nontailed viruses are major unrecognized killers of bacteria in the ocean.</title>
        <authorList>
            <person name="Kauffman K."/>
            <person name="Hussain F."/>
            <person name="Yang J."/>
            <person name="Arevalo P."/>
            <person name="Brown J."/>
            <person name="Cutler M."/>
            <person name="Kelly L."/>
            <person name="Polz M.F."/>
        </authorList>
    </citation>
    <scope>NUCLEOTIDE SEQUENCE [LARGE SCALE GENOMIC DNA]</scope>
    <source>
        <strain evidence="18">10N.261.48.B5</strain>
    </source>
</reference>
<dbReference type="Gene3D" id="2.40.170.20">
    <property type="entry name" value="TonB-dependent receptor, beta-barrel domain"/>
    <property type="match status" value="1"/>
</dbReference>
<dbReference type="InterPro" id="IPR000531">
    <property type="entry name" value="Beta-barrel_TonB"/>
</dbReference>
<dbReference type="Pfam" id="PF07715">
    <property type="entry name" value="Plug"/>
    <property type="match status" value="1"/>
</dbReference>
<dbReference type="PROSITE" id="PS00430">
    <property type="entry name" value="TONB_DEPENDENT_REC_1"/>
    <property type="match status" value="1"/>
</dbReference>
<evidence type="ECO:0000256" key="14">
    <source>
        <dbReference type="SAM" id="SignalP"/>
    </source>
</evidence>
<comment type="similarity">
    <text evidence="10 13">Belongs to the TonB-dependent receptor family.</text>
</comment>
<dbReference type="InterPro" id="IPR037066">
    <property type="entry name" value="Plug_dom_sf"/>
</dbReference>
<comment type="caution">
    <text evidence="17">The sequence shown here is derived from an EMBL/GenBank/DDBJ whole genome shotgun (WGS) entry which is preliminary data.</text>
</comment>
<dbReference type="EMBL" id="MCZF01000092">
    <property type="protein sequence ID" value="PMM56098.1"/>
    <property type="molecule type" value="Genomic_DNA"/>
</dbReference>
<evidence type="ECO:0000256" key="11">
    <source>
        <dbReference type="PROSITE-ProRule" id="PRU10143"/>
    </source>
</evidence>
<evidence type="ECO:0000259" key="15">
    <source>
        <dbReference type="Pfam" id="PF00593"/>
    </source>
</evidence>
<evidence type="ECO:0000256" key="7">
    <source>
        <dbReference type="ARBA" id="ARBA00023077"/>
    </source>
</evidence>
<dbReference type="RefSeq" id="WP_102552119.1">
    <property type="nucleotide sequence ID" value="NZ_MCZF01000092.1"/>
</dbReference>
<proteinExistence type="inferred from homology"/>
<evidence type="ECO:0000256" key="6">
    <source>
        <dbReference type="ARBA" id="ARBA00023065"/>
    </source>
</evidence>
<evidence type="ECO:0000256" key="3">
    <source>
        <dbReference type="ARBA" id="ARBA00022452"/>
    </source>
</evidence>
<keyword evidence="4 10" id="KW-0812">Transmembrane</keyword>
<evidence type="ECO:0000256" key="12">
    <source>
        <dbReference type="PROSITE-ProRule" id="PRU10144"/>
    </source>
</evidence>
<dbReference type="AlphaFoldDB" id="A0A2N7JRL0"/>
<keyword evidence="7 11" id="KW-0798">TonB box</keyword>
<keyword evidence="8 10" id="KW-0472">Membrane</keyword>
<feature type="short sequence motif" description="TonB C-terminal box" evidence="12">
    <location>
        <begin position="696"/>
        <end position="713"/>
    </location>
</feature>
<evidence type="ECO:0000313" key="17">
    <source>
        <dbReference type="EMBL" id="PMM56098.1"/>
    </source>
</evidence>
<keyword evidence="9 10" id="KW-0998">Cell outer membrane</keyword>
<keyword evidence="2 10" id="KW-0813">Transport</keyword>
<dbReference type="InterPro" id="IPR010916">
    <property type="entry name" value="TonB_box_CS"/>
</dbReference>
<name>A0A2N7JRL0_VIBSP</name>
<dbReference type="InterPro" id="IPR010917">
    <property type="entry name" value="TonB_rcpt_CS"/>
</dbReference>
<dbReference type="GO" id="GO:0015344">
    <property type="term" value="F:siderophore uptake transmembrane transporter activity"/>
    <property type="evidence" value="ECO:0007669"/>
    <property type="project" value="TreeGrafter"/>
</dbReference>
<accession>A0A2N7JRL0</accession>
<comment type="subcellular location">
    <subcellularLocation>
        <location evidence="1 10">Cell outer membrane</location>
        <topology evidence="1 10">Multi-pass membrane protein</topology>
    </subcellularLocation>
</comment>